<dbReference type="EMBL" id="UGOG01000001">
    <property type="protein sequence ID" value="STX61138.1"/>
    <property type="molecule type" value="Genomic_DNA"/>
</dbReference>
<accession>A0A378JUS4</accession>
<sequence>MKIITVGANQLQLVISQWILHILGLVILIGSLLASSFMMLEYTIVCKEKQLNSAKSCTLERSIFNIYHSITDLGQLKGAFVMSGRSSKGGTVYSVNLVTGNGDVNLTGGSSSGRINKDRAAQAINNYINQSFDTHFKIPYPTPWWAYILAAFISLLGIVLLAVRGVTVDFDRILKTIVIKRKGFFHAEEQKLSFSDVEQVIIQESRGSKGGMTYRLALALNNQPALPLVSTYDSSLRKKERIAKQLNDFMQIHQDRKTML</sequence>
<keyword evidence="1" id="KW-1133">Transmembrane helix</keyword>
<feature type="transmembrane region" description="Helical" evidence="1">
    <location>
        <begin position="18"/>
        <end position="40"/>
    </location>
</feature>
<keyword evidence="1" id="KW-0472">Membrane</keyword>
<gene>
    <name evidence="2" type="ORF">Lmor_0176</name>
    <name evidence="3" type="ORF">NCTC12239_00041</name>
</gene>
<evidence type="ECO:0000313" key="3">
    <source>
        <dbReference type="EMBL" id="STX61138.1"/>
    </source>
</evidence>
<evidence type="ECO:0000256" key="1">
    <source>
        <dbReference type="SAM" id="Phobius"/>
    </source>
</evidence>
<dbReference type="AlphaFoldDB" id="A0A378JUS4"/>
<keyword evidence="1" id="KW-0812">Transmembrane</keyword>
<organism evidence="3 5">
    <name type="scientific">Legionella moravica</name>
    <dbReference type="NCBI Taxonomy" id="39962"/>
    <lineage>
        <taxon>Bacteria</taxon>
        <taxon>Pseudomonadati</taxon>
        <taxon>Pseudomonadota</taxon>
        <taxon>Gammaproteobacteria</taxon>
        <taxon>Legionellales</taxon>
        <taxon>Legionellaceae</taxon>
        <taxon>Legionella</taxon>
    </lineage>
</organism>
<dbReference type="Proteomes" id="UP000254040">
    <property type="component" value="Unassembled WGS sequence"/>
</dbReference>
<evidence type="ECO:0008006" key="6">
    <source>
        <dbReference type="Google" id="ProtNLM"/>
    </source>
</evidence>
<reference evidence="3 5" key="2">
    <citation type="submission" date="2018-06" db="EMBL/GenBank/DDBJ databases">
        <authorList>
            <consortium name="Pathogen Informatics"/>
            <person name="Doyle S."/>
        </authorList>
    </citation>
    <scope>NUCLEOTIDE SEQUENCE [LARGE SCALE GENOMIC DNA]</scope>
    <source>
        <strain evidence="3 5">NCTC12239</strain>
    </source>
</reference>
<protein>
    <recommendedName>
        <fullName evidence="6">Transmembrane protein</fullName>
    </recommendedName>
</protein>
<evidence type="ECO:0000313" key="5">
    <source>
        <dbReference type="Proteomes" id="UP000254040"/>
    </source>
</evidence>
<dbReference type="EMBL" id="LNYN01000005">
    <property type="protein sequence ID" value="KTD39064.1"/>
    <property type="molecule type" value="Genomic_DNA"/>
</dbReference>
<reference evidence="2 4" key="1">
    <citation type="submission" date="2015-11" db="EMBL/GenBank/DDBJ databases">
        <title>Genomic analysis of 38 Legionella species identifies large and diverse effector repertoires.</title>
        <authorList>
            <person name="Burstein D."/>
            <person name="Amaro F."/>
            <person name="Zusman T."/>
            <person name="Lifshitz Z."/>
            <person name="Cohen O."/>
            <person name="Gilbert J.A."/>
            <person name="Pupko T."/>
            <person name="Shuman H.A."/>
            <person name="Segal G."/>
        </authorList>
    </citation>
    <scope>NUCLEOTIDE SEQUENCE [LARGE SCALE GENOMIC DNA]</scope>
    <source>
        <strain evidence="2 4">ATCC 43877</strain>
    </source>
</reference>
<name>A0A378JUS4_9GAMM</name>
<dbReference type="Proteomes" id="UP000054985">
    <property type="component" value="Unassembled WGS sequence"/>
</dbReference>
<evidence type="ECO:0000313" key="4">
    <source>
        <dbReference type="Proteomes" id="UP000054985"/>
    </source>
</evidence>
<feature type="transmembrane region" description="Helical" evidence="1">
    <location>
        <begin position="144"/>
        <end position="163"/>
    </location>
</feature>
<dbReference type="RefSeq" id="WP_028384056.1">
    <property type="nucleotide sequence ID" value="NZ_CAAAJG010000036.1"/>
</dbReference>
<evidence type="ECO:0000313" key="2">
    <source>
        <dbReference type="EMBL" id="KTD39064.1"/>
    </source>
</evidence>
<keyword evidence="4" id="KW-1185">Reference proteome</keyword>
<dbReference type="OrthoDB" id="5652567at2"/>
<proteinExistence type="predicted"/>